<feature type="transmembrane region" description="Helical" evidence="9">
    <location>
        <begin position="299"/>
        <end position="322"/>
    </location>
</feature>
<keyword evidence="4 9" id="KW-0812">Transmembrane</keyword>
<dbReference type="AlphaFoldDB" id="B5RU51"/>
<feature type="transmembrane region" description="Helical" evidence="9">
    <location>
        <begin position="761"/>
        <end position="780"/>
    </location>
</feature>
<dbReference type="KEGG" id="dha:DEHA2E21560g"/>
<dbReference type="GO" id="GO:0035673">
    <property type="term" value="F:oligopeptide transmembrane transporter activity"/>
    <property type="evidence" value="ECO:0007669"/>
    <property type="project" value="InterPro"/>
</dbReference>
<evidence type="ECO:0000313" key="10">
    <source>
        <dbReference type="EMBL" id="CAR65863.1"/>
    </source>
</evidence>
<dbReference type="GeneID" id="8998814"/>
<dbReference type="eggNOG" id="KOG2262">
    <property type="taxonomic scope" value="Eukaryota"/>
</dbReference>
<keyword evidence="6" id="KW-0653">Protein transport</keyword>
<feature type="transmembrane region" description="Helical" evidence="9">
    <location>
        <begin position="642"/>
        <end position="662"/>
    </location>
</feature>
<feature type="transmembrane region" description="Helical" evidence="9">
    <location>
        <begin position="446"/>
        <end position="463"/>
    </location>
</feature>
<evidence type="ECO:0000313" key="11">
    <source>
        <dbReference type="Proteomes" id="UP000000599"/>
    </source>
</evidence>
<dbReference type="HOGENOM" id="CLU_004965_1_0_1"/>
<dbReference type="OrthoDB" id="9986677at2759"/>
<gene>
    <name evidence="10" type="ordered locus">DEHA2E21560g</name>
</gene>
<feature type="transmembrane region" description="Helical" evidence="9">
    <location>
        <begin position="611"/>
        <end position="636"/>
    </location>
</feature>
<dbReference type="InParanoid" id="B5RU51"/>
<evidence type="ECO:0000256" key="9">
    <source>
        <dbReference type="SAM" id="Phobius"/>
    </source>
</evidence>
<evidence type="ECO:0000256" key="7">
    <source>
        <dbReference type="ARBA" id="ARBA00022989"/>
    </source>
</evidence>
<feature type="transmembrane region" description="Helical" evidence="9">
    <location>
        <begin position="584"/>
        <end position="604"/>
    </location>
</feature>
<comment type="subcellular location">
    <subcellularLocation>
        <location evidence="1">Membrane</location>
        <topology evidence="1">Multi-pass membrane protein</topology>
    </subcellularLocation>
</comment>
<keyword evidence="8 9" id="KW-0472">Membrane</keyword>
<dbReference type="OMA" id="TETPIWG"/>
<accession>B5RU51</accession>
<keyword evidence="3" id="KW-0813">Transport</keyword>
<protein>
    <submittedName>
        <fullName evidence="10">DEHA2E21560p</fullName>
    </submittedName>
</protein>
<feature type="transmembrane region" description="Helical" evidence="9">
    <location>
        <begin position="510"/>
        <end position="535"/>
    </location>
</feature>
<dbReference type="VEuPathDB" id="FungiDB:DEHA2E21560g"/>
<dbReference type="RefSeq" id="XP_002770521.1">
    <property type="nucleotide sequence ID" value="XM_002770475.1"/>
</dbReference>
<feature type="transmembrane region" description="Helical" evidence="9">
    <location>
        <begin position="194"/>
        <end position="213"/>
    </location>
</feature>
<keyword evidence="5" id="KW-0571">Peptide transport</keyword>
<dbReference type="GO" id="GO:0016020">
    <property type="term" value="C:membrane"/>
    <property type="evidence" value="ECO:0007669"/>
    <property type="project" value="UniProtKB-SubCell"/>
</dbReference>
<reference evidence="10 11" key="1">
    <citation type="journal article" date="2004" name="Nature">
        <title>Genome evolution in yeasts.</title>
        <authorList>
            <consortium name="Genolevures"/>
            <person name="Dujon B."/>
            <person name="Sherman D."/>
            <person name="Fischer G."/>
            <person name="Durrens P."/>
            <person name="Casaregola S."/>
            <person name="Lafontaine I."/>
            <person name="de Montigny J."/>
            <person name="Marck C."/>
            <person name="Neuveglise C."/>
            <person name="Talla E."/>
            <person name="Goffard N."/>
            <person name="Frangeul L."/>
            <person name="Aigle M."/>
            <person name="Anthouard V."/>
            <person name="Babour A."/>
            <person name="Barbe V."/>
            <person name="Barnay S."/>
            <person name="Blanchin S."/>
            <person name="Beckerich J.M."/>
            <person name="Beyne E."/>
            <person name="Bleykasten C."/>
            <person name="Boisrame A."/>
            <person name="Boyer J."/>
            <person name="Cattolico L."/>
            <person name="Confanioleri F."/>
            <person name="de Daruvar A."/>
            <person name="Despons L."/>
            <person name="Fabre E."/>
            <person name="Fairhead C."/>
            <person name="Ferry-Dumazet H."/>
            <person name="Groppi A."/>
            <person name="Hantraye F."/>
            <person name="Hennequin C."/>
            <person name="Jauniaux N."/>
            <person name="Joyet P."/>
            <person name="Kachouri R."/>
            <person name="Kerrest A."/>
            <person name="Koszul R."/>
            <person name="Lemaire M."/>
            <person name="Lesur I."/>
            <person name="Ma L."/>
            <person name="Muller H."/>
            <person name="Nicaud J.M."/>
            <person name="Nikolski M."/>
            <person name="Oztas S."/>
            <person name="Ozier-Kalogeropoulos O."/>
            <person name="Pellenz S."/>
            <person name="Potier S."/>
            <person name="Richard G.F."/>
            <person name="Straub M.L."/>
            <person name="Suleau A."/>
            <person name="Swennene D."/>
            <person name="Tekaia F."/>
            <person name="Wesolowski-Louvel M."/>
            <person name="Westhof E."/>
            <person name="Wirth B."/>
            <person name="Zeniou-Meyer M."/>
            <person name="Zivanovic I."/>
            <person name="Bolotin-Fukuhara M."/>
            <person name="Thierry A."/>
            <person name="Bouchier C."/>
            <person name="Caudron B."/>
            <person name="Scarpelli C."/>
            <person name="Gaillardin C."/>
            <person name="Weissenbach J."/>
            <person name="Wincker P."/>
            <person name="Souciet J.L."/>
        </authorList>
    </citation>
    <scope>NUCLEOTIDE SEQUENCE [LARGE SCALE GENOMIC DNA]</scope>
    <source>
        <strain evidence="11">ATCC 36239 / CBS 767 / BCRC 21394 / JCM 1990 / NBRC 0083 / IGC 2968</strain>
    </source>
</reference>
<sequence>MSPDIAEQEYIELSNINVDGTTTSDNAFNIGNNWNLTTDQIQFILLRLGIITDDTYKPGSSLDINLSQTSRFMINKIDNLSVIEAITILREALAEHKDDFNFLHEDYQLLQRLVRLIPGDFEISGKQEIEKTNPEEIEEKPTHFKNKTYLNIIDWNLQVRLEAALIAFHSPYPEIRAITDPVDEQEMPAETIRAYVIGFFWTLIGSIINNFFVHRLPSISLGSHTIQLLLLPSGRLWEKMMPYDKMITIFGYSFNLNPGPWSYKEMMLSTIIYSCSAGTPYSVYNIFVMKLDKFYGLKWVSWVYQLLLALSTQCLGFGFAGIMRKVCIYPVKSIWPTILPTIALNRALMHQDDGNNPSIHGWKISRYSFFYVMFGLSFIYNWIPSYFFTALSSFNWPTWINPYSVHLNNVTGFKSGLGLNPLPTLDWNILDAAGCLTFPFYTYANQYLGSVLGFFVILIVYYTNNKWTGYLPINSNALFNNEGKIYNVHSILNDKNMFDEKKYKEYGPPYFSAANLVLYGAYFCLYPFAIFFHVVTEWESMKASFVNVWHSIVDSSSSKGNIFGRYSKDPHCVMMSKYREVPDWWFLVILVVSTVFAILCVSLYPTETPIWGIFFTIFINFIFLIPMTAIASVTGFSFGLNVLVELIVGYTIPNSGIALITLKSYGYNIDSQASNYITDQKLAHYSKLPPRAIFKGQLISTIISVSTALIIANWQLDNIQDICDSHQKERFSCPGANTFFFSSVQYGEIGPAKVFSGLYPVLKWCFLLGVLLVIPCYWFKKNGPSRLTRYFHPTIIIGGFLMYAPYNLSYYTGGFYLSFIFMYYIKKNYILWWEKYNYILTSALSAGVAFSALIIFFTVQNDYTALDWWGNNVNDQGIEGGLAPKYTWLDVKQAEDGYIGLRKGHFP</sequence>
<feature type="transmembrane region" description="Helical" evidence="9">
    <location>
        <begin position="838"/>
        <end position="859"/>
    </location>
</feature>
<feature type="transmembrane region" description="Helical" evidence="9">
    <location>
        <begin position="810"/>
        <end position="826"/>
    </location>
</feature>
<dbReference type="PANTHER" id="PTHR22601">
    <property type="entry name" value="ISP4 LIKE PROTEIN"/>
    <property type="match status" value="1"/>
</dbReference>
<evidence type="ECO:0000256" key="6">
    <source>
        <dbReference type="ARBA" id="ARBA00022927"/>
    </source>
</evidence>
<dbReference type="EMBL" id="CR382137">
    <property type="protein sequence ID" value="CAR65863.1"/>
    <property type="molecule type" value="Genomic_DNA"/>
</dbReference>
<name>B5RU51_DEBHA</name>
<organism evidence="10 11">
    <name type="scientific">Debaryomyces hansenii (strain ATCC 36239 / CBS 767 / BCRC 21394 / JCM 1990 / NBRC 0083 / IGC 2968)</name>
    <name type="common">Yeast</name>
    <name type="synonym">Torulaspora hansenii</name>
    <dbReference type="NCBI Taxonomy" id="284592"/>
    <lineage>
        <taxon>Eukaryota</taxon>
        <taxon>Fungi</taxon>
        <taxon>Dikarya</taxon>
        <taxon>Ascomycota</taxon>
        <taxon>Saccharomycotina</taxon>
        <taxon>Pichiomycetes</taxon>
        <taxon>Debaryomycetaceae</taxon>
        <taxon>Debaryomyces</taxon>
    </lineage>
</organism>
<evidence type="ECO:0000256" key="5">
    <source>
        <dbReference type="ARBA" id="ARBA00022856"/>
    </source>
</evidence>
<evidence type="ECO:0000256" key="3">
    <source>
        <dbReference type="ARBA" id="ARBA00022448"/>
    </source>
</evidence>
<dbReference type="Pfam" id="PF03169">
    <property type="entry name" value="OPT"/>
    <property type="match status" value="1"/>
</dbReference>
<evidence type="ECO:0000256" key="2">
    <source>
        <dbReference type="ARBA" id="ARBA00008807"/>
    </source>
</evidence>
<dbReference type="Proteomes" id="UP000000599">
    <property type="component" value="Chromosome E"/>
</dbReference>
<dbReference type="InterPro" id="IPR004813">
    <property type="entry name" value="OPT"/>
</dbReference>
<dbReference type="NCBIfam" id="TIGR00728">
    <property type="entry name" value="OPT_sfam"/>
    <property type="match status" value="1"/>
</dbReference>
<keyword evidence="11" id="KW-1185">Reference proteome</keyword>
<dbReference type="InterPro" id="IPR004648">
    <property type="entry name" value="Oligpept_transpt"/>
</dbReference>
<evidence type="ECO:0000256" key="8">
    <source>
        <dbReference type="ARBA" id="ARBA00023136"/>
    </source>
</evidence>
<keyword evidence="7 9" id="KW-1133">Transmembrane helix</keyword>
<dbReference type="NCBIfam" id="TIGR00727">
    <property type="entry name" value="ISP4_OPT"/>
    <property type="match status" value="1"/>
</dbReference>
<dbReference type="GO" id="GO:0015031">
    <property type="term" value="P:protein transport"/>
    <property type="evidence" value="ECO:0007669"/>
    <property type="project" value="UniProtKB-KW"/>
</dbReference>
<feature type="transmembrane region" description="Helical" evidence="9">
    <location>
        <begin position="266"/>
        <end position="287"/>
    </location>
</feature>
<evidence type="ECO:0000256" key="1">
    <source>
        <dbReference type="ARBA" id="ARBA00004141"/>
    </source>
</evidence>
<comment type="similarity">
    <text evidence="2">Belongs to the oligopeptide OPT transporter family.</text>
</comment>
<proteinExistence type="inferred from homology"/>
<feature type="transmembrane region" description="Helical" evidence="9">
    <location>
        <begin position="369"/>
        <end position="388"/>
    </location>
</feature>
<evidence type="ECO:0000256" key="4">
    <source>
        <dbReference type="ARBA" id="ARBA00022692"/>
    </source>
</evidence>